<evidence type="ECO:0000256" key="8">
    <source>
        <dbReference type="SAM" id="SignalP"/>
    </source>
</evidence>
<evidence type="ECO:0000256" key="7">
    <source>
        <dbReference type="SAM" id="Phobius"/>
    </source>
</evidence>
<feature type="transmembrane region" description="Helical" evidence="7">
    <location>
        <begin position="56"/>
        <end position="79"/>
    </location>
</feature>
<keyword evidence="4 7" id="KW-0812">Transmembrane</keyword>
<dbReference type="InterPro" id="IPR005829">
    <property type="entry name" value="Sugar_transporter_CS"/>
</dbReference>
<evidence type="ECO:0000256" key="1">
    <source>
        <dbReference type="ARBA" id="ARBA00004141"/>
    </source>
</evidence>
<dbReference type="Pfam" id="PF00083">
    <property type="entry name" value="Sugar_tr"/>
    <property type="match status" value="1"/>
</dbReference>
<feature type="transmembrane region" description="Helical" evidence="7">
    <location>
        <begin position="189"/>
        <end position="210"/>
    </location>
</feature>
<evidence type="ECO:0000256" key="5">
    <source>
        <dbReference type="ARBA" id="ARBA00022989"/>
    </source>
</evidence>
<dbReference type="InterPro" id="IPR050814">
    <property type="entry name" value="Myo-inositol_Transporter"/>
</dbReference>
<dbReference type="PROSITE" id="PS50850">
    <property type="entry name" value="MFS"/>
    <property type="match status" value="1"/>
</dbReference>
<feature type="transmembrane region" description="Helical" evidence="7">
    <location>
        <begin position="351"/>
        <end position="370"/>
    </location>
</feature>
<dbReference type="InterPro" id="IPR020846">
    <property type="entry name" value="MFS_dom"/>
</dbReference>
<dbReference type="PROSITE" id="PS00217">
    <property type="entry name" value="SUGAR_TRANSPORT_2"/>
    <property type="match status" value="1"/>
</dbReference>
<feature type="domain" description="Major facilitator superfamily (MFS) profile" evidence="9">
    <location>
        <begin position="64"/>
        <end position="441"/>
    </location>
</feature>
<evidence type="ECO:0000313" key="11">
    <source>
        <dbReference type="Proteomes" id="UP001189429"/>
    </source>
</evidence>
<feature type="chain" id="PRO_5046768145" description="Major facilitator superfamily (MFS) profile domain-containing protein" evidence="8">
    <location>
        <begin position="21"/>
        <end position="441"/>
    </location>
</feature>
<feature type="transmembrane region" description="Helical" evidence="7">
    <location>
        <begin position="128"/>
        <end position="151"/>
    </location>
</feature>
<dbReference type="SUPFAM" id="SSF103473">
    <property type="entry name" value="MFS general substrate transporter"/>
    <property type="match status" value="1"/>
</dbReference>
<dbReference type="InterPro" id="IPR036259">
    <property type="entry name" value="MFS_trans_sf"/>
</dbReference>
<dbReference type="EMBL" id="CAUYUJ010018302">
    <property type="protein sequence ID" value="CAK0882522.1"/>
    <property type="molecule type" value="Genomic_DNA"/>
</dbReference>
<dbReference type="PANTHER" id="PTHR48020:SF12">
    <property type="entry name" value="PROTON MYO-INOSITOL COTRANSPORTER"/>
    <property type="match status" value="1"/>
</dbReference>
<evidence type="ECO:0000256" key="4">
    <source>
        <dbReference type="ARBA" id="ARBA00022692"/>
    </source>
</evidence>
<dbReference type="Proteomes" id="UP001189429">
    <property type="component" value="Unassembled WGS sequence"/>
</dbReference>
<dbReference type="PANTHER" id="PTHR48020">
    <property type="entry name" value="PROTON MYO-INOSITOL COTRANSPORTER"/>
    <property type="match status" value="1"/>
</dbReference>
<feature type="transmembrane region" description="Helical" evidence="7">
    <location>
        <begin position="100"/>
        <end position="122"/>
    </location>
</feature>
<feature type="transmembrane region" description="Helical" evidence="7">
    <location>
        <begin position="320"/>
        <end position="339"/>
    </location>
</feature>
<evidence type="ECO:0000256" key="6">
    <source>
        <dbReference type="ARBA" id="ARBA00023136"/>
    </source>
</evidence>
<gene>
    <name evidence="10" type="ORF">PCOR1329_LOCUS65002</name>
</gene>
<sequence>MFTFALTLAIVALGMLVVVAAPRAAPSPVAEGRHSMPEGIGESTSLLRADNATWHAPRPVLCICLAYMFMSTLLVGLHLGLPNPMVVSLTEMHKVTAWQVGLFAGIGPLFTAVASLGAGVFADRFGRRPLAAASVLLALCGSGVLAVAFTYKALMIGRILHGLSIGAAMVSTCLYTAEVSPSRWRGAVGTVTEVAINAGILLVLAGAYMLSQGPGAAADADWRWAARVGVLLSAVQLALVQFLPETPRWLAARGYTEEATLCLQSLLSNPAEVQDVVRGLGEYEGAAEFSSAEDLPKVARALCMLDPQMRLPVLRAQGMAFFHMATGVIIPGVFGTLILEERYGKAMAQWGMFVMCTFKMAAILFSTAFVDYCGRLPLLVGSCAIMGIGFMMWALIWILPKAPFSWTLRFPSCATNVAYMLSVRVRSFTPSRMLQVARASC</sequence>
<proteinExistence type="inferred from homology"/>
<name>A0ABN9WBK0_9DINO</name>
<comment type="subcellular location">
    <subcellularLocation>
        <location evidence="1">Membrane</location>
        <topology evidence="1">Multi-pass membrane protein</topology>
    </subcellularLocation>
</comment>
<evidence type="ECO:0000256" key="3">
    <source>
        <dbReference type="ARBA" id="ARBA00022448"/>
    </source>
</evidence>
<dbReference type="Gene3D" id="1.20.1250.20">
    <property type="entry name" value="MFS general substrate transporter like domains"/>
    <property type="match status" value="1"/>
</dbReference>
<feature type="transmembrane region" description="Helical" evidence="7">
    <location>
        <begin position="222"/>
        <end position="243"/>
    </location>
</feature>
<keyword evidence="8" id="KW-0732">Signal</keyword>
<feature type="signal peptide" evidence="8">
    <location>
        <begin position="1"/>
        <end position="20"/>
    </location>
</feature>
<protein>
    <recommendedName>
        <fullName evidence="9">Major facilitator superfamily (MFS) profile domain-containing protein</fullName>
    </recommendedName>
</protein>
<keyword evidence="6 7" id="KW-0472">Membrane</keyword>
<reference evidence="10" key="1">
    <citation type="submission" date="2023-10" db="EMBL/GenBank/DDBJ databases">
        <authorList>
            <person name="Chen Y."/>
            <person name="Shah S."/>
            <person name="Dougan E. K."/>
            <person name="Thang M."/>
            <person name="Chan C."/>
        </authorList>
    </citation>
    <scope>NUCLEOTIDE SEQUENCE [LARGE SCALE GENOMIC DNA]</scope>
</reference>
<keyword evidence="11" id="KW-1185">Reference proteome</keyword>
<organism evidence="10 11">
    <name type="scientific">Prorocentrum cordatum</name>
    <dbReference type="NCBI Taxonomy" id="2364126"/>
    <lineage>
        <taxon>Eukaryota</taxon>
        <taxon>Sar</taxon>
        <taxon>Alveolata</taxon>
        <taxon>Dinophyceae</taxon>
        <taxon>Prorocentrales</taxon>
        <taxon>Prorocentraceae</taxon>
        <taxon>Prorocentrum</taxon>
    </lineage>
</organism>
<comment type="similarity">
    <text evidence="2">Belongs to the major facilitator superfamily. Sugar transporter (TC 2.A.1.1) family.</text>
</comment>
<keyword evidence="3" id="KW-0813">Transport</keyword>
<dbReference type="InterPro" id="IPR005828">
    <property type="entry name" value="MFS_sugar_transport-like"/>
</dbReference>
<evidence type="ECO:0000313" key="10">
    <source>
        <dbReference type="EMBL" id="CAK0882522.1"/>
    </source>
</evidence>
<evidence type="ECO:0000256" key="2">
    <source>
        <dbReference type="ARBA" id="ARBA00010992"/>
    </source>
</evidence>
<comment type="caution">
    <text evidence="10">The sequence shown here is derived from an EMBL/GenBank/DDBJ whole genome shotgun (WGS) entry which is preliminary data.</text>
</comment>
<feature type="transmembrane region" description="Helical" evidence="7">
    <location>
        <begin position="158"/>
        <end position="177"/>
    </location>
</feature>
<accession>A0ABN9WBK0</accession>
<keyword evidence="5 7" id="KW-1133">Transmembrane helix</keyword>
<evidence type="ECO:0000259" key="9">
    <source>
        <dbReference type="PROSITE" id="PS50850"/>
    </source>
</evidence>
<dbReference type="PROSITE" id="PS00216">
    <property type="entry name" value="SUGAR_TRANSPORT_1"/>
    <property type="match status" value="1"/>
</dbReference>
<feature type="transmembrane region" description="Helical" evidence="7">
    <location>
        <begin position="376"/>
        <end position="399"/>
    </location>
</feature>